<dbReference type="OrthoDB" id="392025at2"/>
<keyword evidence="3" id="KW-1185">Reference proteome</keyword>
<evidence type="ECO:0000313" key="2">
    <source>
        <dbReference type="EMBL" id="ATZ21602.1"/>
    </source>
</evidence>
<feature type="coiled-coil region" evidence="1">
    <location>
        <begin position="21"/>
        <end position="74"/>
    </location>
</feature>
<reference evidence="2 3" key="1">
    <citation type="submission" date="2017-11" db="EMBL/GenBank/DDBJ databases">
        <title>Genome sequence of Mesoplasma tabanidae BARC 857 (ATCC 49584).</title>
        <authorList>
            <person name="Lo W.-S."/>
            <person name="Kuo C.-H."/>
        </authorList>
    </citation>
    <scope>NUCLEOTIDE SEQUENCE [LARGE SCALE GENOMIC DNA]</scope>
    <source>
        <strain evidence="2 3">BARC 857</strain>
    </source>
</reference>
<dbReference type="AlphaFoldDB" id="A0A2K8P4C5"/>
<evidence type="ECO:0000313" key="3">
    <source>
        <dbReference type="Proteomes" id="UP000232223"/>
    </source>
</evidence>
<dbReference type="RefSeq" id="WP_100679540.1">
    <property type="nucleotide sequence ID" value="NZ_CP024969.1"/>
</dbReference>
<sequence>MNKEIEVDFLEPGLAIVISSLENVEAELKNKKELTNLLDNLNEVEELENLTKMLNELKDIEKDLIIEIKSLNHKEEFEIISDLQIAISMSKFLAPNEFLFKFTDSIEAKTQAKEIIVNQENILEIFKEVIIKKVNEIYNESLSEFKNVYDNESEFFKVLKIAIEESNLNDLREASKLMINLLKIDRAINEEKKYEFLEILNKAESLINLIDIWSQYEMDFEEE</sequence>
<proteinExistence type="predicted"/>
<dbReference type="EMBL" id="CP024969">
    <property type="protein sequence ID" value="ATZ21602.1"/>
    <property type="molecule type" value="Genomic_DNA"/>
</dbReference>
<dbReference type="KEGG" id="mtab:MTABA_v1c04010"/>
<dbReference type="Proteomes" id="UP000232223">
    <property type="component" value="Chromosome"/>
</dbReference>
<organism evidence="2 3">
    <name type="scientific">Mesoplasma tabanidae</name>
    <dbReference type="NCBI Taxonomy" id="219745"/>
    <lineage>
        <taxon>Bacteria</taxon>
        <taxon>Bacillati</taxon>
        <taxon>Mycoplasmatota</taxon>
        <taxon>Mollicutes</taxon>
        <taxon>Entomoplasmatales</taxon>
        <taxon>Entomoplasmataceae</taxon>
        <taxon>Mesoplasma</taxon>
    </lineage>
</organism>
<accession>A0A2K8P4C5</accession>
<evidence type="ECO:0000256" key="1">
    <source>
        <dbReference type="SAM" id="Coils"/>
    </source>
</evidence>
<keyword evidence="1" id="KW-0175">Coiled coil</keyword>
<name>A0A2K8P4C5_9MOLU</name>
<protein>
    <submittedName>
        <fullName evidence="2">Uncharacterized protein</fullName>
    </submittedName>
</protein>
<gene>
    <name evidence="2" type="ORF">MTABA_v1c04010</name>
</gene>